<evidence type="ECO:0000256" key="2">
    <source>
        <dbReference type="ARBA" id="ARBA00022448"/>
    </source>
</evidence>
<accession>A0A381SCU4</accession>
<dbReference type="PANTHER" id="PTHR23513">
    <property type="entry name" value="INTEGRAL MEMBRANE EFFLUX PROTEIN-RELATED"/>
    <property type="match status" value="1"/>
</dbReference>
<protein>
    <recommendedName>
        <fullName evidence="8">Major facilitator superfamily (MFS) profile domain-containing protein</fullName>
    </recommendedName>
</protein>
<evidence type="ECO:0000256" key="3">
    <source>
        <dbReference type="ARBA" id="ARBA00022475"/>
    </source>
</evidence>
<dbReference type="CDD" id="cd06173">
    <property type="entry name" value="MFS_MefA_like"/>
    <property type="match status" value="1"/>
</dbReference>
<dbReference type="Pfam" id="PF05977">
    <property type="entry name" value="MFS_3"/>
    <property type="match status" value="1"/>
</dbReference>
<dbReference type="SUPFAM" id="SSF103473">
    <property type="entry name" value="MFS general substrate transporter"/>
    <property type="match status" value="1"/>
</dbReference>
<dbReference type="PANTHER" id="PTHR23513:SF11">
    <property type="entry name" value="STAPHYLOFERRIN A TRANSPORTER"/>
    <property type="match status" value="1"/>
</dbReference>
<sequence>VAEPLHSDAPTDPDSTSTSFGYRVLRRLGAAFTFRDFRVLWLGAFTSTTGSWMQQVAQRWLVLTMTGSAFILGLDSFLAQLPILLFILIGGVIADRKDRRYLLIGSQYVQMTSAFILAALVYFDIVQVWHILLLSFVSGCGQAFGGPAYMSLLPALVPKQTVPNAIALNSIQFNLARVFGPLIAGITLTALGTAACFGLNGLSFFVVIIALMSLRVKHVPPTNQRPMMEELRGGLSYVKHEGALLTLTILAFMTTFLGLPLLTLLPVVVDSVFQEGVGQYSQMLAFSGTGAVIGALIVAWLGKFKRMGLTLLCLQVAFGAIIIAFSFSRIMLLSELLLLLSGATLIMVFSLVTSLVQLAVPNELRGRVMSIFMLAFRGGMPLGDLMGGFLASQISATFVLTLNGTLLVFVACYFLVRSHGIREL</sequence>
<evidence type="ECO:0000256" key="5">
    <source>
        <dbReference type="ARBA" id="ARBA00022989"/>
    </source>
</evidence>
<reference evidence="9" key="1">
    <citation type="submission" date="2018-05" db="EMBL/GenBank/DDBJ databases">
        <authorList>
            <person name="Lanie J.A."/>
            <person name="Ng W.-L."/>
            <person name="Kazmierczak K.M."/>
            <person name="Andrzejewski T.M."/>
            <person name="Davidsen T.M."/>
            <person name="Wayne K.J."/>
            <person name="Tettelin H."/>
            <person name="Glass J.I."/>
            <person name="Rusch D."/>
            <person name="Podicherti R."/>
            <person name="Tsui H.-C.T."/>
            <person name="Winkler M.E."/>
        </authorList>
    </citation>
    <scope>NUCLEOTIDE SEQUENCE</scope>
</reference>
<dbReference type="AlphaFoldDB" id="A0A381SCU4"/>
<organism evidence="9">
    <name type="scientific">marine metagenome</name>
    <dbReference type="NCBI Taxonomy" id="408172"/>
    <lineage>
        <taxon>unclassified sequences</taxon>
        <taxon>metagenomes</taxon>
        <taxon>ecological metagenomes</taxon>
    </lineage>
</organism>
<feature type="transmembrane region" description="Helical" evidence="7">
    <location>
        <begin position="336"/>
        <end position="356"/>
    </location>
</feature>
<evidence type="ECO:0000256" key="7">
    <source>
        <dbReference type="SAM" id="Phobius"/>
    </source>
</evidence>
<evidence type="ECO:0000256" key="1">
    <source>
        <dbReference type="ARBA" id="ARBA00004651"/>
    </source>
</evidence>
<keyword evidence="5 7" id="KW-1133">Transmembrane helix</keyword>
<dbReference type="EMBL" id="UINC01002891">
    <property type="protein sequence ID" value="SVA01314.1"/>
    <property type="molecule type" value="Genomic_DNA"/>
</dbReference>
<evidence type="ECO:0000256" key="4">
    <source>
        <dbReference type="ARBA" id="ARBA00022692"/>
    </source>
</evidence>
<feature type="domain" description="Major facilitator superfamily (MFS) profile" evidence="8">
    <location>
        <begin position="36"/>
        <end position="420"/>
    </location>
</feature>
<proteinExistence type="predicted"/>
<keyword evidence="4 7" id="KW-0812">Transmembrane</keyword>
<feature type="transmembrane region" description="Helical" evidence="7">
    <location>
        <begin position="283"/>
        <end position="302"/>
    </location>
</feature>
<dbReference type="InterPro" id="IPR036259">
    <property type="entry name" value="MFS_trans_sf"/>
</dbReference>
<dbReference type="Gene3D" id="1.20.1250.20">
    <property type="entry name" value="MFS general substrate transporter like domains"/>
    <property type="match status" value="1"/>
</dbReference>
<dbReference type="InterPro" id="IPR020846">
    <property type="entry name" value="MFS_dom"/>
</dbReference>
<dbReference type="GO" id="GO:0022857">
    <property type="term" value="F:transmembrane transporter activity"/>
    <property type="evidence" value="ECO:0007669"/>
    <property type="project" value="InterPro"/>
</dbReference>
<dbReference type="GO" id="GO:0005886">
    <property type="term" value="C:plasma membrane"/>
    <property type="evidence" value="ECO:0007669"/>
    <property type="project" value="UniProtKB-SubCell"/>
</dbReference>
<feature type="non-terminal residue" evidence="9">
    <location>
        <position position="1"/>
    </location>
</feature>
<comment type="subcellular location">
    <subcellularLocation>
        <location evidence="1">Cell membrane</location>
        <topology evidence="1">Multi-pass membrane protein</topology>
    </subcellularLocation>
</comment>
<keyword evidence="3" id="KW-1003">Cell membrane</keyword>
<gene>
    <name evidence="9" type="ORF">METZ01_LOCUS54168</name>
</gene>
<name>A0A381SCU4_9ZZZZ</name>
<evidence type="ECO:0000313" key="9">
    <source>
        <dbReference type="EMBL" id="SVA01314.1"/>
    </source>
</evidence>
<evidence type="ECO:0000259" key="8">
    <source>
        <dbReference type="PROSITE" id="PS50850"/>
    </source>
</evidence>
<feature type="transmembrane region" description="Helical" evidence="7">
    <location>
        <begin position="396"/>
        <end position="416"/>
    </location>
</feature>
<evidence type="ECO:0000256" key="6">
    <source>
        <dbReference type="ARBA" id="ARBA00023136"/>
    </source>
</evidence>
<feature type="transmembrane region" description="Helical" evidence="7">
    <location>
        <begin position="309"/>
        <end position="330"/>
    </location>
</feature>
<keyword evidence="6 7" id="KW-0472">Membrane</keyword>
<keyword evidence="2" id="KW-0813">Transport</keyword>
<feature type="transmembrane region" description="Helical" evidence="7">
    <location>
        <begin position="368"/>
        <end position="390"/>
    </location>
</feature>
<dbReference type="PROSITE" id="PS50850">
    <property type="entry name" value="MFS"/>
    <property type="match status" value="1"/>
</dbReference>
<dbReference type="InterPro" id="IPR010290">
    <property type="entry name" value="TM_effector"/>
</dbReference>
<feature type="transmembrane region" description="Helical" evidence="7">
    <location>
        <begin position="69"/>
        <end position="94"/>
    </location>
</feature>
<feature type="transmembrane region" description="Helical" evidence="7">
    <location>
        <begin position="197"/>
        <end position="216"/>
    </location>
</feature>
<feature type="transmembrane region" description="Helical" evidence="7">
    <location>
        <begin position="242"/>
        <end position="263"/>
    </location>
</feature>